<dbReference type="PANTHER" id="PTHR42811">
    <property type="entry name" value="SERINE ACETYLTRANSFERASE"/>
    <property type="match status" value="1"/>
</dbReference>
<dbReference type="Proteomes" id="UP001500298">
    <property type="component" value="Unassembled WGS sequence"/>
</dbReference>
<dbReference type="InterPro" id="IPR042122">
    <property type="entry name" value="Ser_AcTrfase_N_sf"/>
</dbReference>
<sequence>MKDFKKIYARIQENKCCMHTPPKEKAEDFIDSLYNFLFPVVSGHEQGAMAAELSFYKLKGKFQELLLPLRDEFEVNIEEICNTFFKALPDAYTMIMDDARALLAGDPAAKHIEEVILAYPGFFATYVYRMAHIIYQLKIPIIPRLFSEYAHRKTGIDIHPGAKIGHSFCMDHGTGIVIGETCEIGDHVKIYQGVTLGALSVEKSMAEIKRHPTIEDNVVIYAGSTILGGHTIIGKNSVVGGNVWLTSSLAPNSVVYHRSEVKIRNNEEVKENAAIDFEI</sequence>
<dbReference type="Gene3D" id="2.160.10.10">
    <property type="entry name" value="Hexapeptide repeat proteins"/>
    <property type="match status" value="1"/>
</dbReference>
<organism evidence="4 5">
    <name type="scientific">Algivirga pacifica</name>
    <dbReference type="NCBI Taxonomy" id="1162670"/>
    <lineage>
        <taxon>Bacteria</taxon>
        <taxon>Pseudomonadati</taxon>
        <taxon>Bacteroidota</taxon>
        <taxon>Cytophagia</taxon>
        <taxon>Cytophagales</taxon>
        <taxon>Flammeovirgaceae</taxon>
        <taxon>Algivirga</taxon>
    </lineage>
</organism>
<dbReference type="EMBL" id="BAABJX010000043">
    <property type="protein sequence ID" value="GAA4841812.1"/>
    <property type="molecule type" value="Genomic_DNA"/>
</dbReference>
<dbReference type="RefSeq" id="WP_345372918.1">
    <property type="nucleotide sequence ID" value="NZ_BAABJX010000043.1"/>
</dbReference>
<dbReference type="Gene3D" id="1.10.3130.10">
    <property type="entry name" value="serine acetyltransferase, domain 1"/>
    <property type="match status" value="1"/>
</dbReference>
<gene>
    <name evidence="4" type="ORF">GCM10023331_28490</name>
</gene>
<comment type="caution">
    <text evidence="4">The sequence shown here is derived from an EMBL/GenBank/DDBJ whole genome shotgun (WGS) entry which is preliminary data.</text>
</comment>
<keyword evidence="2" id="KW-0808">Transferase</keyword>
<evidence type="ECO:0000256" key="3">
    <source>
        <dbReference type="ARBA" id="ARBA00023315"/>
    </source>
</evidence>
<dbReference type="InterPro" id="IPR045304">
    <property type="entry name" value="LbH_SAT"/>
</dbReference>
<evidence type="ECO:0000313" key="4">
    <source>
        <dbReference type="EMBL" id="GAA4841812.1"/>
    </source>
</evidence>
<dbReference type="InterPro" id="IPR011004">
    <property type="entry name" value="Trimer_LpxA-like_sf"/>
</dbReference>
<keyword evidence="5" id="KW-1185">Reference proteome</keyword>
<reference evidence="5" key="1">
    <citation type="journal article" date="2019" name="Int. J. Syst. Evol. Microbiol.">
        <title>The Global Catalogue of Microorganisms (GCM) 10K type strain sequencing project: providing services to taxonomists for standard genome sequencing and annotation.</title>
        <authorList>
            <consortium name="The Broad Institute Genomics Platform"/>
            <consortium name="The Broad Institute Genome Sequencing Center for Infectious Disease"/>
            <person name="Wu L."/>
            <person name="Ma J."/>
        </authorList>
    </citation>
    <scope>NUCLEOTIDE SEQUENCE [LARGE SCALE GENOMIC DNA]</scope>
    <source>
        <strain evidence="5">JCM 18326</strain>
    </source>
</reference>
<keyword evidence="1" id="KW-0028">Amino-acid biosynthesis</keyword>
<evidence type="ECO:0000313" key="5">
    <source>
        <dbReference type="Proteomes" id="UP001500298"/>
    </source>
</evidence>
<dbReference type="CDD" id="cd03354">
    <property type="entry name" value="LbH_SAT"/>
    <property type="match status" value="1"/>
</dbReference>
<proteinExistence type="predicted"/>
<evidence type="ECO:0000256" key="1">
    <source>
        <dbReference type="ARBA" id="ARBA00022605"/>
    </source>
</evidence>
<dbReference type="SUPFAM" id="SSF51161">
    <property type="entry name" value="Trimeric LpxA-like enzymes"/>
    <property type="match status" value="1"/>
</dbReference>
<accession>A0ABP9DJY3</accession>
<name>A0ABP9DJY3_9BACT</name>
<keyword evidence="3" id="KW-0012">Acyltransferase</keyword>
<protein>
    <recommendedName>
        <fullName evidence="6">Serine O-acetyltransferase</fullName>
    </recommendedName>
</protein>
<evidence type="ECO:0000256" key="2">
    <source>
        <dbReference type="ARBA" id="ARBA00022679"/>
    </source>
</evidence>
<evidence type="ECO:0008006" key="6">
    <source>
        <dbReference type="Google" id="ProtNLM"/>
    </source>
</evidence>